<dbReference type="AlphaFoldDB" id="A0ABD1XU41"/>
<feature type="compositionally biased region" description="Polar residues" evidence="4">
    <location>
        <begin position="625"/>
        <end position="639"/>
    </location>
</feature>
<keyword evidence="2 3" id="KW-0694">RNA-binding</keyword>
<gene>
    <name evidence="6" type="ORF">R1flu_024157</name>
</gene>
<organism evidence="6 7">
    <name type="scientific">Riccia fluitans</name>
    <dbReference type="NCBI Taxonomy" id="41844"/>
    <lineage>
        <taxon>Eukaryota</taxon>
        <taxon>Viridiplantae</taxon>
        <taxon>Streptophyta</taxon>
        <taxon>Embryophyta</taxon>
        <taxon>Marchantiophyta</taxon>
        <taxon>Marchantiopsida</taxon>
        <taxon>Marchantiidae</taxon>
        <taxon>Marchantiales</taxon>
        <taxon>Ricciaceae</taxon>
        <taxon>Riccia</taxon>
    </lineage>
</organism>
<reference evidence="6 7" key="1">
    <citation type="submission" date="2024-09" db="EMBL/GenBank/DDBJ databases">
        <title>Chromosome-scale assembly of Riccia fluitans.</title>
        <authorList>
            <person name="Paukszto L."/>
            <person name="Sawicki J."/>
            <person name="Karawczyk K."/>
            <person name="Piernik-Szablinska J."/>
            <person name="Szczecinska M."/>
            <person name="Mazdziarz M."/>
        </authorList>
    </citation>
    <scope>NUCLEOTIDE SEQUENCE [LARGE SCALE GENOMIC DNA]</scope>
    <source>
        <strain evidence="6">Rf_01</strain>
        <tissue evidence="6">Aerial parts of the thallus</tissue>
    </source>
</reference>
<evidence type="ECO:0000259" key="5">
    <source>
        <dbReference type="PROSITE" id="PS50102"/>
    </source>
</evidence>
<evidence type="ECO:0000256" key="2">
    <source>
        <dbReference type="ARBA" id="ARBA00022884"/>
    </source>
</evidence>
<feature type="compositionally biased region" description="Low complexity" evidence="4">
    <location>
        <begin position="655"/>
        <end position="680"/>
    </location>
</feature>
<name>A0ABD1XU41_9MARC</name>
<evidence type="ECO:0000313" key="6">
    <source>
        <dbReference type="EMBL" id="KAL2612465.1"/>
    </source>
</evidence>
<feature type="domain" description="RRM" evidence="5">
    <location>
        <begin position="249"/>
        <end position="326"/>
    </location>
</feature>
<evidence type="ECO:0000256" key="4">
    <source>
        <dbReference type="SAM" id="MobiDB-lite"/>
    </source>
</evidence>
<dbReference type="Proteomes" id="UP001605036">
    <property type="component" value="Unassembled WGS sequence"/>
</dbReference>
<proteinExistence type="predicted"/>
<feature type="compositionally biased region" description="Low complexity" evidence="4">
    <location>
        <begin position="696"/>
        <end position="721"/>
    </location>
</feature>
<dbReference type="EMBL" id="JBHFFA010000007">
    <property type="protein sequence ID" value="KAL2612465.1"/>
    <property type="molecule type" value="Genomic_DNA"/>
</dbReference>
<comment type="caution">
    <text evidence="6">The sequence shown here is derived from an EMBL/GenBank/DDBJ whole genome shotgun (WGS) entry which is preliminary data.</text>
</comment>
<dbReference type="PANTHER" id="PTHR24012">
    <property type="entry name" value="RNA BINDING PROTEIN"/>
    <property type="match status" value="1"/>
</dbReference>
<dbReference type="Gene3D" id="3.30.70.330">
    <property type="match status" value="3"/>
</dbReference>
<feature type="compositionally biased region" description="Polar residues" evidence="4">
    <location>
        <begin position="590"/>
        <end position="600"/>
    </location>
</feature>
<evidence type="ECO:0000256" key="3">
    <source>
        <dbReference type="PROSITE-ProRule" id="PRU00176"/>
    </source>
</evidence>
<accession>A0ABD1XU41</accession>
<sequence>MLLRYTVLLTDELVRAEWTEVLFSAVSSNARRWTISRLTGVSHVSECEALTGRKEQHDDHEDAKNGERICRMRLAAMNGQIYDYVKDAAALVTEFSKKVAPDSSTSEIEGDVKGEVVMEAKEGKKGSESEIRVAGNGRGEHTNVDGAEEEYLPSEADSVDVPSYWHANPCVHIIGLGGVITEEDLMPLLNPHGSIVSFVFENDRKETAIVRYERSDSTDEEVVGRVRSALSNTRIKDKMLTVEPFRSDSLLFIGNLTPEIDDVVLRQMFGPHGTVERAFVVRNAKGRSKGYGFVEYSLKSQANAAKVAMGNINMDGRVLRVEWSDCRRVVDMFSTVLFVDRINKDRPNIQQTLKNLFSQYGKVRDCQMAIGMNQQFRGFAFIDFYHSISADEAHEALDGREVEGSNIRVSFANPSKTAQSYKSRFGNQTVQVVATFAGRGSFPDHMVRPAMVGASMRGHMAIPLMGNRFLGQAHSNLMGMGIGMQFGRGAPVGPGMIGRNLVPPFLGAGAAMLGPGTAAASMIGRGPGMIVANVQPRVGMPGSFGPLVSRFPSRRGPTPINPAAIAQVATAQAKAREEEAKARAEAQAKLSQAGSRQNAAEQERLEQFRRLAAQQAQLAPVHTATPMQQPSQTYYSQRPPSVGLDQHYKEADTTSSYHPQQSAQQQHAPPAQPHQQPYQATIQQVASGQQTRPPFASQYYSQPAQQYSQVQPSQSQPQQAQKDSQTKVASLLPQQPLQPPRSQQTQIVADQYSQQQVYYQQHVQAPAKAVVANQQQYVQYGQQYLQQQQSDVQYNQTYAQVVQPYSQPSQQQIPAQSTQQDFGDYYAQHQTAGQEAQGVTAASETVSATAVALQPQDLSQHQQAYEAYYQQRAQEAVAQTGTTAIQSATAAASPQQNLEAQWAAYYAAQSALEQAGTPSAYDQQQSAYVQQPQGYAATGSAGYYQQPAAVEVGHKRTADQIDYSTQAQASYAHPQQSAAAVPDYSQQVINGVTPFQQPSATGSAVYQQPVSTVSSYQQPAASAYQQQLGAGVAAYVQQQTSVPGYTLTAAGGYQQVGVLPASVYQQQVPPVSNGYQQTPAPVVQGYLQPNQTAVPPVQFDYSKRPRY</sequence>
<evidence type="ECO:0000256" key="1">
    <source>
        <dbReference type="ARBA" id="ARBA00022737"/>
    </source>
</evidence>
<dbReference type="SUPFAM" id="SSF54928">
    <property type="entry name" value="RNA-binding domain, RBD"/>
    <property type="match status" value="3"/>
</dbReference>
<keyword evidence="7" id="KW-1185">Reference proteome</keyword>
<dbReference type="SMART" id="SM00360">
    <property type="entry name" value="RRM"/>
    <property type="match status" value="3"/>
</dbReference>
<evidence type="ECO:0000313" key="7">
    <source>
        <dbReference type="Proteomes" id="UP001605036"/>
    </source>
</evidence>
<dbReference type="InterPro" id="IPR012677">
    <property type="entry name" value="Nucleotide-bd_a/b_plait_sf"/>
</dbReference>
<dbReference type="InterPro" id="IPR035979">
    <property type="entry name" value="RBD_domain_sf"/>
</dbReference>
<dbReference type="InterPro" id="IPR000504">
    <property type="entry name" value="RRM_dom"/>
</dbReference>
<dbReference type="GO" id="GO:0003723">
    <property type="term" value="F:RNA binding"/>
    <property type="evidence" value="ECO:0007669"/>
    <property type="project" value="UniProtKB-UniRule"/>
</dbReference>
<dbReference type="PROSITE" id="PS50102">
    <property type="entry name" value="RRM"/>
    <property type="match status" value="2"/>
</dbReference>
<feature type="compositionally biased region" description="Polar residues" evidence="4">
    <location>
        <begin position="681"/>
        <end position="692"/>
    </location>
</feature>
<feature type="region of interest" description="Disordered" evidence="4">
    <location>
        <begin position="578"/>
        <end position="603"/>
    </location>
</feature>
<keyword evidence="1" id="KW-0677">Repeat</keyword>
<feature type="domain" description="RRM" evidence="5">
    <location>
        <begin position="335"/>
        <end position="414"/>
    </location>
</feature>
<dbReference type="Pfam" id="PF00076">
    <property type="entry name" value="RRM_1"/>
    <property type="match status" value="2"/>
</dbReference>
<feature type="region of interest" description="Disordered" evidence="4">
    <location>
        <begin position="616"/>
        <end position="729"/>
    </location>
</feature>
<dbReference type="CDD" id="cd00590">
    <property type="entry name" value="RRM_SF"/>
    <property type="match status" value="1"/>
</dbReference>
<protein>
    <recommendedName>
        <fullName evidence="5">RRM domain-containing protein</fullName>
    </recommendedName>
</protein>